<dbReference type="RefSeq" id="WP_108113424.1">
    <property type="nucleotide sequence ID" value="NZ_QBKT01000001.1"/>
</dbReference>
<dbReference type="GO" id="GO:0004190">
    <property type="term" value="F:aspartic-type endopeptidase activity"/>
    <property type="evidence" value="ECO:0007669"/>
    <property type="project" value="InterPro"/>
</dbReference>
<dbReference type="InterPro" id="IPR000045">
    <property type="entry name" value="Prepilin_IV_endopep_pep"/>
</dbReference>
<evidence type="ECO:0000313" key="3">
    <source>
        <dbReference type="EMBL" id="PTX64081.1"/>
    </source>
</evidence>
<keyword evidence="4" id="KW-1185">Reference proteome</keyword>
<feature type="domain" description="Prepilin type IV endopeptidase peptidase" evidence="2">
    <location>
        <begin position="7"/>
        <end position="120"/>
    </location>
</feature>
<feature type="transmembrane region" description="Helical" evidence="1">
    <location>
        <begin position="135"/>
        <end position="155"/>
    </location>
</feature>
<evidence type="ECO:0000259" key="2">
    <source>
        <dbReference type="Pfam" id="PF01478"/>
    </source>
</evidence>
<dbReference type="Proteomes" id="UP000244090">
    <property type="component" value="Unassembled WGS sequence"/>
</dbReference>
<dbReference type="EMBL" id="QBKT01000001">
    <property type="protein sequence ID" value="PTX64081.1"/>
    <property type="molecule type" value="Genomic_DNA"/>
</dbReference>
<accession>A0A2T6C6X7</accession>
<gene>
    <name evidence="3" type="ORF">C8N46_101691</name>
</gene>
<sequence length="162" mass="18336">MKTILIILLLLLFGIISIQDFKYRAIHAYLLLGIAVVSVLINLLEPLLTLYEMLKSMAFLTCTSVGFMIYQTIKNKQLENPIDTSIGLGDILFFIAITPLFQIHNYIVFFISGLLISILLFVATKNLRKQPTIPLAGYLSLFLIICFGLKLSNLVNPFFIEF</sequence>
<keyword evidence="1" id="KW-0472">Membrane</keyword>
<feature type="transmembrane region" description="Helical" evidence="1">
    <location>
        <begin position="93"/>
        <end position="123"/>
    </location>
</feature>
<dbReference type="OrthoDB" id="1161290at2"/>
<dbReference type="AlphaFoldDB" id="A0A2T6C6X7"/>
<comment type="caution">
    <text evidence="3">The sequence shown here is derived from an EMBL/GenBank/DDBJ whole genome shotgun (WGS) entry which is preliminary data.</text>
</comment>
<dbReference type="Pfam" id="PF01478">
    <property type="entry name" value="Peptidase_A24"/>
    <property type="match status" value="1"/>
</dbReference>
<proteinExistence type="predicted"/>
<dbReference type="Gene3D" id="1.20.120.1220">
    <property type="match status" value="1"/>
</dbReference>
<keyword evidence="1" id="KW-1133">Transmembrane helix</keyword>
<keyword evidence="1" id="KW-0812">Transmembrane</keyword>
<protein>
    <submittedName>
        <fullName evidence="3">Type IV leader peptidase family protein</fullName>
    </submittedName>
</protein>
<organism evidence="3 4">
    <name type="scientific">Kordia periserrulae</name>
    <dbReference type="NCBI Taxonomy" id="701523"/>
    <lineage>
        <taxon>Bacteria</taxon>
        <taxon>Pseudomonadati</taxon>
        <taxon>Bacteroidota</taxon>
        <taxon>Flavobacteriia</taxon>
        <taxon>Flavobacteriales</taxon>
        <taxon>Flavobacteriaceae</taxon>
        <taxon>Kordia</taxon>
    </lineage>
</organism>
<dbReference type="GO" id="GO:0016020">
    <property type="term" value="C:membrane"/>
    <property type="evidence" value="ECO:0007669"/>
    <property type="project" value="InterPro"/>
</dbReference>
<evidence type="ECO:0000256" key="1">
    <source>
        <dbReference type="SAM" id="Phobius"/>
    </source>
</evidence>
<reference evidence="3 4" key="1">
    <citation type="submission" date="2018-04" db="EMBL/GenBank/DDBJ databases">
        <title>Genomic Encyclopedia of Archaeal and Bacterial Type Strains, Phase II (KMG-II): from individual species to whole genera.</title>
        <authorList>
            <person name="Goeker M."/>
        </authorList>
    </citation>
    <scope>NUCLEOTIDE SEQUENCE [LARGE SCALE GENOMIC DNA]</scope>
    <source>
        <strain evidence="3 4">DSM 25731</strain>
    </source>
</reference>
<name>A0A2T6C6X7_9FLAO</name>
<evidence type="ECO:0000313" key="4">
    <source>
        <dbReference type="Proteomes" id="UP000244090"/>
    </source>
</evidence>
<feature type="transmembrane region" description="Helical" evidence="1">
    <location>
        <begin position="27"/>
        <end position="44"/>
    </location>
</feature>